<evidence type="ECO:0000313" key="1">
    <source>
        <dbReference type="EMBL" id="RUS57764.1"/>
    </source>
</evidence>
<dbReference type="EMBL" id="JTFC01000012">
    <property type="protein sequence ID" value="RUS57764.1"/>
    <property type="molecule type" value="Genomic_DNA"/>
</dbReference>
<name>A0A433RWV6_9BACL</name>
<accession>A0A433RWV6</accession>
<dbReference type="OrthoDB" id="9961620at2"/>
<organism evidence="1 2">
    <name type="scientific">Candidatus Kurthia intestinigallinarum</name>
    <dbReference type="NCBI Taxonomy" id="1562256"/>
    <lineage>
        <taxon>Bacteria</taxon>
        <taxon>Bacillati</taxon>
        <taxon>Bacillota</taxon>
        <taxon>Bacilli</taxon>
        <taxon>Bacillales</taxon>
        <taxon>Caryophanaceae</taxon>
        <taxon>Kurthia</taxon>
    </lineage>
</organism>
<dbReference type="Proteomes" id="UP000288623">
    <property type="component" value="Unassembled WGS sequence"/>
</dbReference>
<keyword evidence="2" id="KW-1185">Reference proteome</keyword>
<dbReference type="AlphaFoldDB" id="A0A433RWV6"/>
<comment type="caution">
    <text evidence="1">The sequence shown here is derived from an EMBL/GenBank/DDBJ whole genome shotgun (WGS) entry which is preliminary data.</text>
</comment>
<reference evidence="1 2" key="1">
    <citation type="submission" date="2014-11" db="EMBL/GenBank/DDBJ databases">
        <title>Genome sequence and analysis of novel Kurthia sp.</title>
        <authorList>
            <person name="Lawson J.N."/>
            <person name="Gonzalez J.E."/>
            <person name="Rinauldi L."/>
            <person name="Xuan Z."/>
            <person name="Firman A."/>
            <person name="Shaddox L."/>
            <person name="Trudeau A."/>
            <person name="Shah S."/>
            <person name="Reiman D."/>
        </authorList>
    </citation>
    <scope>NUCLEOTIDE SEQUENCE [LARGE SCALE GENOMIC DNA]</scope>
    <source>
        <strain evidence="1 2">3B1D</strain>
    </source>
</reference>
<sequence length="286" mass="31671">MWHKTTTHKQLDINGMTYNVTQIEANESFTVQNKEITKGTLGGFIDDASKLSPTFFCDEATIIVDSEIQGSVYLQQSMLISSHIQTDGLLTKTQLSFCTLKSDYVSIEATTRLQLLALRTTGEAFRLKSNGQLNDCAFHGDVDIQTTTITLASMEWSGKKFVATGTLHIQQSDLATVYWTSHDTTIKRCSAQLHTLSLNVGTFINCACQGISFNLQSATWHDCDMSIQSLQLTMSELDNVTIFSPLGQLLISAPFISGESFSLHFEKINKQLSSDSPLLLSKDFLI</sequence>
<evidence type="ECO:0000313" key="2">
    <source>
        <dbReference type="Proteomes" id="UP000288623"/>
    </source>
</evidence>
<proteinExistence type="predicted"/>
<gene>
    <name evidence="1" type="ORF">QI30_04195</name>
</gene>
<protein>
    <submittedName>
        <fullName evidence="1">Uncharacterized protein</fullName>
    </submittedName>
</protein>
<dbReference type="RefSeq" id="WP_126989705.1">
    <property type="nucleotide sequence ID" value="NZ_JTFC01000012.1"/>
</dbReference>